<evidence type="ECO:0000256" key="2">
    <source>
        <dbReference type="ARBA" id="ARBA00007165"/>
    </source>
</evidence>
<keyword evidence="4 6" id="KW-1133">Transmembrane helix</keyword>
<feature type="transmembrane region" description="Helical" evidence="6">
    <location>
        <begin position="12"/>
        <end position="33"/>
    </location>
</feature>
<dbReference type="Pfam" id="PF02104">
    <property type="entry name" value="SURF1"/>
    <property type="match status" value="1"/>
</dbReference>
<organism evidence="7 8">
    <name type="scientific">Candidatus Ichthyocystis hellenicum</name>
    <dbReference type="NCBI Taxonomy" id="1561003"/>
    <lineage>
        <taxon>Bacteria</taxon>
        <taxon>Pseudomonadati</taxon>
        <taxon>Pseudomonadota</taxon>
        <taxon>Betaproteobacteria</taxon>
        <taxon>Burkholderiales</taxon>
        <taxon>Candidatus Ichthyocystis</taxon>
    </lineage>
</organism>
<evidence type="ECO:0000256" key="3">
    <source>
        <dbReference type="ARBA" id="ARBA00022692"/>
    </source>
</evidence>
<dbReference type="InterPro" id="IPR002994">
    <property type="entry name" value="Surf1/Shy1"/>
</dbReference>
<dbReference type="PANTHER" id="PTHR23427">
    <property type="entry name" value="SURFEIT LOCUS PROTEIN"/>
    <property type="match status" value="1"/>
</dbReference>
<dbReference type="PANTHER" id="PTHR23427:SF2">
    <property type="entry name" value="SURFEIT LOCUS PROTEIN 1"/>
    <property type="match status" value="1"/>
</dbReference>
<accession>A0A0S4M296</accession>
<dbReference type="RefSeq" id="WP_092342575.1">
    <property type="nucleotide sequence ID" value="NZ_FLSL01000087.1"/>
</dbReference>
<evidence type="ECO:0000313" key="8">
    <source>
        <dbReference type="Proteomes" id="UP000198651"/>
    </source>
</evidence>
<evidence type="ECO:0000256" key="6">
    <source>
        <dbReference type="RuleBase" id="RU363076"/>
    </source>
</evidence>
<dbReference type="EMBL" id="LN906597">
    <property type="protein sequence ID" value="CUT17010.1"/>
    <property type="molecule type" value="Genomic_DNA"/>
</dbReference>
<keyword evidence="6" id="KW-1003">Cell membrane</keyword>
<evidence type="ECO:0000256" key="4">
    <source>
        <dbReference type="ARBA" id="ARBA00022989"/>
    </source>
</evidence>
<keyword evidence="5 6" id="KW-0472">Membrane</keyword>
<dbReference type="GO" id="GO:0005886">
    <property type="term" value="C:plasma membrane"/>
    <property type="evidence" value="ECO:0007669"/>
    <property type="project" value="UniProtKB-SubCell"/>
</dbReference>
<reference evidence="8" key="1">
    <citation type="submission" date="2015-11" db="EMBL/GenBank/DDBJ databases">
        <authorList>
            <person name="Seth-Smith H.M.B."/>
        </authorList>
    </citation>
    <scope>NUCLEOTIDE SEQUENCE [LARGE SCALE GENOMIC DNA]</scope>
    <source>
        <strain evidence="8">2013Ark11</strain>
    </source>
</reference>
<dbReference type="PROSITE" id="PS50895">
    <property type="entry name" value="SURF1"/>
    <property type="match status" value="1"/>
</dbReference>
<dbReference type="InterPro" id="IPR045214">
    <property type="entry name" value="Surf1/Surf4"/>
</dbReference>
<evidence type="ECO:0000256" key="1">
    <source>
        <dbReference type="ARBA" id="ARBA00004370"/>
    </source>
</evidence>
<dbReference type="Proteomes" id="UP000198651">
    <property type="component" value="Chromosome I"/>
</dbReference>
<comment type="subcellular location">
    <subcellularLocation>
        <location evidence="6">Cell membrane</location>
        <topology evidence="6">Multi-pass membrane protein</topology>
    </subcellularLocation>
    <subcellularLocation>
        <location evidence="1">Membrane</location>
    </subcellularLocation>
</comment>
<comment type="similarity">
    <text evidence="2 6">Belongs to the SURF1 family.</text>
</comment>
<dbReference type="STRING" id="1561003.Ark11_0151"/>
<feature type="transmembrane region" description="Helical" evidence="6">
    <location>
        <begin position="225"/>
        <end position="245"/>
    </location>
</feature>
<sequence length="260" mass="30847">MVTDYSGDMWRNFFFITKLTVVFISLCASAAIWQNYRYHYKKLIVNRIEQQNENASKGYYPSYSSISSAEREFKLVSSKGSYLPEKWFFWEAPTQEGRRIYVFMVPFVIKETGRIVMIDMGWIPVNDAFYSSTQACLNAVRKDLLNKSDVFGVARRLPPKKWFLPTISSHDGRVWSWVDLSRISKNFSHPMDYWQIVVNRLGYPCLNFDDKRQQPEVYPDRHLGYVYQWLTFLIFSLVFYVRYAYKFFSSVNKKTSVSDH</sequence>
<proteinExistence type="inferred from homology"/>
<keyword evidence="3 6" id="KW-0812">Transmembrane</keyword>
<protein>
    <recommendedName>
        <fullName evidence="6">SURF1-like protein</fullName>
    </recommendedName>
</protein>
<name>A0A0S4M296_9BURK</name>
<keyword evidence="8" id="KW-1185">Reference proteome</keyword>
<gene>
    <name evidence="7" type="ORF">Ark11_0151</name>
</gene>
<dbReference type="OrthoDB" id="6079986at2"/>
<evidence type="ECO:0000313" key="7">
    <source>
        <dbReference type="EMBL" id="CUT17010.1"/>
    </source>
</evidence>
<dbReference type="AlphaFoldDB" id="A0A0S4M296"/>
<evidence type="ECO:0000256" key="5">
    <source>
        <dbReference type="ARBA" id="ARBA00023136"/>
    </source>
</evidence>